<keyword evidence="1" id="KW-0472">Membrane</keyword>
<dbReference type="KEGG" id="glz:GLAREA_09211"/>
<dbReference type="EMBL" id="KE145352">
    <property type="protein sequence ID" value="EPE37048.1"/>
    <property type="molecule type" value="Genomic_DNA"/>
</dbReference>
<proteinExistence type="predicted"/>
<evidence type="ECO:0000259" key="2">
    <source>
        <dbReference type="Pfam" id="PF12222"/>
    </source>
</evidence>
<dbReference type="PANTHER" id="PTHR31104">
    <property type="entry name" value="PEPTIDE-N4-(N-ACETYL-BETA-GLUCOSAMINYL)ASPARAGINE AMIDASE A PROTEIN"/>
    <property type="match status" value="1"/>
</dbReference>
<keyword evidence="4" id="KW-1185">Reference proteome</keyword>
<dbReference type="Pfam" id="PF12222">
    <property type="entry name" value="PNGaseA"/>
    <property type="match status" value="1"/>
</dbReference>
<feature type="domain" description="Peptide N-acetyl-beta-D-glucosaminyl asparaginase amidase A N-terminal" evidence="2">
    <location>
        <begin position="270"/>
        <end position="587"/>
    </location>
</feature>
<dbReference type="GeneID" id="19468259"/>
<name>S3EFT1_GLAL2</name>
<accession>S3EFT1</accession>
<dbReference type="RefSeq" id="XP_008076363.1">
    <property type="nucleotide sequence ID" value="XM_008078172.1"/>
</dbReference>
<dbReference type="Pfam" id="PF25156">
    <property type="entry name" value="PNGase_A_C"/>
    <property type="match status" value="1"/>
</dbReference>
<evidence type="ECO:0000313" key="4">
    <source>
        <dbReference type="Proteomes" id="UP000016922"/>
    </source>
</evidence>
<dbReference type="Proteomes" id="UP000016922">
    <property type="component" value="Unassembled WGS sequence"/>
</dbReference>
<gene>
    <name evidence="3" type="ORF">GLAREA_09211</name>
</gene>
<dbReference type="InterPro" id="IPR021102">
    <property type="entry name" value="PNGase_A"/>
</dbReference>
<feature type="transmembrane region" description="Helical" evidence="1">
    <location>
        <begin position="180"/>
        <end position="198"/>
    </location>
</feature>
<keyword evidence="1" id="KW-1133">Transmembrane helix</keyword>
<protein>
    <recommendedName>
        <fullName evidence="2">Peptide N-acetyl-beta-D-glucosaminyl asparaginase amidase A N-terminal domain-containing protein</fullName>
    </recommendedName>
</protein>
<reference evidence="3 4" key="1">
    <citation type="journal article" date="2013" name="BMC Genomics">
        <title>Genomics-driven discovery of the pneumocandin biosynthetic gene cluster in the fungus Glarea lozoyensis.</title>
        <authorList>
            <person name="Chen L."/>
            <person name="Yue Q."/>
            <person name="Zhang X."/>
            <person name="Xiang M."/>
            <person name="Wang C."/>
            <person name="Li S."/>
            <person name="Che Y."/>
            <person name="Ortiz-Lopez F.J."/>
            <person name="Bills G.F."/>
            <person name="Liu X."/>
            <person name="An Z."/>
        </authorList>
    </citation>
    <scope>NUCLEOTIDE SEQUENCE [LARGE SCALE GENOMIC DNA]</scope>
    <source>
        <strain evidence="4">ATCC 20868 / MF5171</strain>
    </source>
</reference>
<evidence type="ECO:0000313" key="3">
    <source>
        <dbReference type="EMBL" id="EPE37048.1"/>
    </source>
</evidence>
<organism evidence="3 4">
    <name type="scientific">Glarea lozoyensis (strain ATCC 20868 / MF5171)</name>
    <dbReference type="NCBI Taxonomy" id="1116229"/>
    <lineage>
        <taxon>Eukaryota</taxon>
        <taxon>Fungi</taxon>
        <taxon>Dikarya</taxon>
        <taxon>Ascomycota</taxon>
        <taxon>Pezizomycotina</taxon>
        <taxon>Leotiomycetes</taxon>
        <taxon>Helotiales</taxon>
        <taxon>Helotiaceae</taxon>
        <taxon>Glarea</taxon>
    </lineage>
</organism>
<dbReference type="OrthoDB" id="1612078at2759"/>
<dbReference type="HOGENOM" id="CLU_011027_0_0_1"/>
<sequence>MGERNGNHAYTRGYPARAPMSVPQALEIARDSEEGARDHAVVNVLEAALTTIWAKVEAQRDSYILTRDEFAVLNYFQSRFAGNALASAARKRYWDNLGTGIPRLDSRSRRLVLFVHTVTMAAKTQIDDTKAENLATMEQANGISLSPREKGDVHDLEYLLEGGEEKGGVRTKQWATRRRLHLPLAILAIWGGLLFGFSDCFITNDTKTELAVSSSKTFKLVKDAIQVTLATPATAVLECFQVYQPVLFPKGAVDQVITSDGTENTTIIAPSSSNSSCQVLLMDHSFGYSYGMPFVGNYTPPKCKFNRVAMNFTVTSRGRQYDRLAIMYFNDTEVWRTSTAEPTTNGIRWEYIKDMTEYLYFWNSPQTLIFDLGNLVNDVYTGSFNTTLTATFFTVEEDANAASLILPISARKGSTNSASVFMLPSDTAVNTLTLPQNVNRAVFSISACGQSTEEFWWGNVLQSNINTFVPYDGTLYGYSPFREVQVLIDGQLAGVQWPFPVIFTGGVVPGLWRPIVGIDAFDLREHEIDITPWLPILSDGKSHSFEIRVVGLDDDGETGTLTQTVGSSWYVTGKIFIWQDSPSAITSGREPTVLLPAPVISISQTSTQSPSGANETLEYTINVSRTLSISSLLTTETGTRLVSWTQSLSVKNYGLYTLFGAIQVNNQTTTGLDQSTGGTYYKSSYSYPLYANTTYLVDASTNFTIAADLSHGLNLDISGSPVFPTGLQPFHTTLSTEGLEGTSLSTTQNGTAFYAGSPSTGTSSGYGSTSQDFRFAGVGPGARELYTRSVEAVNGSVVRDRSALLGASIGGYRGSPPLIAGGRAVVEGVVSAKEVLGRGRGGAKEVLVQAGV</sequence>
<keyword evidence="1" id="KW-0812">Transmembrane</keyword>
<evidence type="ECO:0000256" key="1">
    <source>
        <dbReference type="SAM" id="Phobius"/>
    </source>
</evidence>
<dbReference type="eggNOG" id="ENOG502QSXK">
    <property type="taxonomic scope" value="Eukaryota"/>
</dbReference>
<dbReference type="OMA" id="HQFANSY"/>
<dbReference type="AlphaFoldDB" id="S3EFT1"/>
<dbReference type="InterPro" id="IPR056948">
    <property type="entry name" value="PNGaseA_N"/>
</dbReference>